<feature type="compositionally biased region" description="Low complexity" evidence="2">
    <location>
        <begin position="66"/>
        <end position="82"/>
    </location>
</feature>
<dbReference type="Pfam" id="PF13332">
    <property type="entry name" value="Fil_haemagg_2"/>
    <property type="match status" value="1"/>
</dbReference>
<evidence type="ECO:0000256" key="2">
    <source>
        <dbReference type="SAM" id="MobiDB-lite"/>
    </source>
</evidence>
<evidence type="ECO:0008006" key="5">
    <source>
        <dbReference type="Google" id="ProtNLM"/>
    </source>
</evidence>
<evidence type="ECO:0000256" key="1">
    <source>
        <dbReference type="ARBA" id="ARBA00022656"/>
    </source>
</evidence>
<gene>
    <name evidence="3" type="ORF">NCTC9419_02648</name>
</gene>
<evidence type="ECO:0000313" key="3">
    <source>
        <dbReference type="EMBL" id="VEA71122.1"/>
    </source>
</evidence>
<dbReference type="AlphaFoldDB" id="A0A447QMS9"/>
<proteinExistence type="predicted"/>
<dbReference type="Proteomes" id="UP000271603">
    <property type="component" value="Chromosome"/>
</dbReference>
<sequence length="123" mass="12067">MALSGAVGSALNTAVSTAQQARKESSGRLQALQGTKAALSGVQAMQANERVGLEDGEKGSGFAVSVSLGSQKSSSTQKQEQSMASGSTLNAGNNLKVTATGKHGEAGSGDIAIGGSQLKAGAM</sequence>
<feature type="compositionally biased region" description="Polar residues" evidence="2">
    <location>
        <begin position="83"/>
        <end position="97"/>
    </location>
</feature>
<accession>A0A447QMS9</accession>
<keyword evidence="1" id="KW-0800">Toxin</keyword>
<feature type="compositionally biased region" description="Polar residues" evidence="2">
    <location>
        <begin position="10"/>
        <end position="20"/>
    </location>
</feature>
<dbReference type="GO" id="GO:0090729">
    <property type="term" value="F:toxin activity"/>
    <property type="evidence" value="ECO:0007669"/>
    <property type="project" value="UniProtKB-KW"/>
</dbReference>
<name>A0A447QMS9_SERRU</name>
<dbReference type="GO" id="GO:0003824">
    <property type="term" value="F:catalytic activity"/>
    <property type="evidence" value="ECO:0007669"/>
    <property type="project" value="UniProtKB-ARBA"/>
</dbReference>
<dbReference type="EMBL" id="LR134155">
    <property type="protein sequence ID" value="VEA71122.1"/>
    <property type="molecule type" value="Genomic_DNA"/>
</dbReference>
<dbReference type="InterPro" id="IPR025157">
    <property type="entry name" value="Hemagglutinin_rpt"/>
</dbReference>
<reference evidence="3 4" key="1">
    <citation type="submission" date="2018-12" db="EMBL/GenBank/DDBJ databases">
        <authorList>
            <consortium name="Pathogen Informatics"/>
        </authorList>
    </citation>
    <scope>NUCLEOTIDE SEQUENCE [LARGE SCALE GENOMIC DNA]</scope>
    <source>
        <strain evidence="3 4">NCTC9419</strain>
    </source>
</reference>
<organism evidence="3 4">
    <name type="scientific">Serratia rubidaea</name>
    <name type="common">Serratia marinorubra</name>
    <dbReference type="NCBI Taxonomy" id="61652"/>
    <lineage>
        <taxon>Bacteria</taxon>
        <taxon>Pseudomonadati</taxon>
        <taxon>Pseudomonadota</taxon>
        <taxon>Gammaproteobacteria</taxon>
        <taxon>Enterobacterales</taxon>
        <taxon>Yersiniaceae</taxon>
        <taxon>Serratia</taxon>
    </lineage>
</organism>
<feature type="region of interest" description="Disordered" evidence="2">
    <location>
        <begin position="66"/>
        <end position="123"/>
    </location>
</feature>
<protein>
    <recommendedName>
        <fullName evidence="5">Filamentous hemagglutinin</fullName>
    </recommendedName>
</protein>
<feature type="region of interest" description="Disordered" evidence="2">
    <location>
        <begin position="1"/>
        <end position="29"/>
    </location>
</feature>
<evidence type="ECO:0000313" key="4">
    <source>
        <dbReference type="Proteomes" id="UP000271603"/>
    </source>
</evidence>